<proteinExistence type="predicted"/>
<accession>A0AAV2DZB8</accession>
<evidence type="ECO:0008006" key="4">
    <source>
        <dbReference type="Google" id="ProtNLM"/>
    </source>
</evidence>
<evidence type="ECO:0000313" key="2">
    <source>
        <dbReference type="EMBL" id="CAL1378894.1"/>
    </source>
</evidence>
<dbReference type="Proteomes" id="UP001497516">
    <property type="component" value="Chromosome 3"/>
</dbReference>
<dbReference type="EMBL" id="OZ034816">
    <property type="protein sequence ID" value="CAL1378894.1"/>
    <property type="molecule type" value="Genomic_DNA"/>
</dbReference>
<dbReference type="AlphaFoldDB" id="A0AAV2DZB8"/>
<reference evidence="2 3" key="1">
    <citation type="submission" date="2024-04" db="EMBL/GenBank/DDBJ databases">
        <authorList>
            <person name="Fracassetti M."/>
        </authorList>
    </citation>
    <scope>NUCLEOTIDE SEQUENCE [LARGE SCALE GENOMIC DNA]</scope>
</reference>
<organism evidence="2 3">
    <name type="scientific">Linum trigynum</name>
    <dbReference type="NCBI Taxonomy" id="586398"/>
    <lineage>
        <taxon>Eukaryota</taxon>
        <taxon>Viridiplantae</taxon>
        <taxon>Streptophyta</taxon>
        <taxon>Embryophyta</taxon>
        <taxon>Tracheophyta</taxon>
        <taxon>Spermatophyta</taxon>
        <taxon>Magnoliopsida</taxon>
        <taxon>eudicotyledons</taxon>
        <taxon>Gunneridae</taxon>
        <taxon>Pentapetalae</taxon>
        <taxon>rosids</taxon>
        <taxon>fabids</taxon>
        <taxon>Malpighiales</taxon>
        <taxon>Linaceae</taxon>
        <taxon>Linum</taxon>
    </lineage>
</organism>
<keyword evidence="3" id="KW-1185">Reference proteome</keyword>
<name>A0AAV2DZB8_9ROSI</name>
<evidence type="ECO:0000313" key="3">
    <source>
        <dbReference type="Proteomes" id="UP001497516"/>
    </source>
</evidence>
<feature type="region of interest" description="Disordered" evidence="1">
    <location>
        <begin position="23"/>
        <end position="85"/>
    </location>
</feature>
<feature type="compositionally biased region" description="Low complexity" evidence="1">
    <location>
        <begin position="72"/>
        <end position="83"/>
    </location>
</feature>
<protein>
    <recommendedName>
        <fullName evidence="4">Serpin domain-containing protein</fullName>
    </recommendedName>
</protein>
<evidence type="ECO:0000256" key="1">
    <source>
        <dbReference type="SAM" id="MobiDB-lite"/>
    </source>
</evidence>
<gene>
    <name evidence="2" type="ORF">LTRI10_LOCUS20443</name>
</gene>
<sequence length="213" mass="22808">MPNYLYTLKENFKIATTKQPFQTHPFLPNGDPFPLPSGAGKTPPLQLLPSPPANPSPSATPSRRQTLPPPSHSASAQVHSASALPRSIPLSPQAAAVVDARRCRRLAPVAGLPLSHLLTRLRAVPVAGLLSLNRAPLLEKMVNPPRLTVGATASDLRLANDLRFAHGATTSDLRLANGETANEMRFPFFFKKVYLVGVATHDSDVLPTISAPE</sequence>